<proteinExistence type="predicted"/>
<reference evidence="1" key="1">
    <citation type="journal article" date="2019" name="Environ. Microbiol.">
        <title>Fungal ecological strategies reflected in gene transcription - a case study of two litter decomposers.</title>
        <authorList>
            <person name="Barbi F."/>
            <person name="Kohler A."/>
            <person name="Barry K."/>
            <person name="Baskaran P."/>
            <person name="Daum C."/>
            <person name="Fauchery L."/>
            <person name="Ihrmark K."/>
            <person name="Kuo A."/>
            <person name="LaButti K."/>
            <person name="Lipzen A."/>
            <person name="Morin E."/>
            <person name="Grigoriev I.V."/>
            <person name="Henrissat B."/>
            <person name="Lindahl B."/>
            <person name="Martin F."/>
        </authorList>
    </citation>
    <scope>NUCLEOTIDE SEQUENCE</scope>
    <source>
        <strain evidence="1">JB14</strain>
    </source>
</reference>
<dbReference type="EMBL" id="ML769474">
    <property type="protein sequence ID" value="KAE9399066.1"/>
    <property type="molecule type" value="Genomic_DNA"/>
</dbReference>
<sequence length="429" mass="48530">MAQEDKIQSLCLEIFDLHTHNDDLSTEISKLRETALEREHLKLLKHIKQLEHDTRTCKDAQSKNIYSLNCLLSESKSAFTSLQSENSTLFYSLANANNQLSAKSTLVHNLQKQIYALQKQVEHSKSSLSSTCSLLKKLSVWNPMKGGTYIPEAWKLFHILKQSGVCNCDLAVKAVTEALGVKVKCIMSRRTGSHCMKEGGLGKKIVDTYSNSPLAQHDGKKMDGDDYFWKQTLQNMDYASNGKKNFKLIDEKKDIVKAAKKTADELTTQERGAIAMDLLEQCIGKEMHETWKWLEELKGPCDLANKSHKLATKIPPTTMTLKLLTIDSETGYQEKYHMFMKARKEDLYELLKTESGKIFPDVSNTWYQSHSYAAAELLIFCDDYQELVEEICDRKTKQGANHLEGNVLKGLHDPDTLAELGAMAIEVIP</sequence>
<dbReference type="Proteomes" id="UP000799118">
    <property type="component" value="Unassembled WGS sequence"/>
</dbReference>
<dbReference type="OrthoDB" id="3043234at2759"/>
<keyword evidence="2" id="KW-1185">Reference proteome</keyword>
<evidence type="ECO:0000313" key="1">
    <source>
        <dbReference type="EMBL" id="KAE9399066.1"/>
    </source>
</evidence>
<organism evidence="1 2">
    <name type="scientific">Gymnopus androsaceus JB14</name>
    <dbReference type="NCBI Taxonomy" id="1447944"/>
    <lineage>
        <taxon>Eukaryota</taxon>
        <taxon>Fungi</taxon>
        <taxon>Dikarya</taxon>
        <taxon>Basidiomycota</taxon>
        <taxon>Agaricomycotina</taxon>
        <taxon>Agaricomycetes</taxon>
        <taxon>Agaricomycetidae</taxon>
        <taxon>Agaricales</taxon>
        <taxon>Marasmiineae</taxon>
        <taxon>Omphalotaceae</taxon>
        <taxon>Gymnopus</taxon>
    </lineage>
</organism>
<accession>A0A6A4HLW6</accession>
<protein>
    <submittedName>
        <fullName evidence="1">Uncharacterized protein</fullName>
    </submittedName>
</protein>
<gene>
    <name evidence="1" type="ORF">BT96DRAFT_939727</name>
</gene>
<evidence type="ECO:0000313" key="2">
    <source>
        <dbReference type="Proteomes" id="UP000799118"/>
    </source>
</evidence>
<name>A0A6A4HLW6_9AGAR</name>
<dbReference type="AlphaFoldDB" id="A0A6A4HLW6"/>